<feature type="region of interest" description="Disordered" evidence="2">
    <location>
        <begin position="265"/>
        <end position="299"/>
    </location>
</feature>
<sequence>MSNAALSAAESRAEEAENRLAQYQAQLAQSQAQLAQLQDQFAQMRTQSSDQGLDTVNLNAIDNNIQIPHIDHYRVPKLPPFSQVDPALWFMQAEVSMRNSRITAESTKADTVLAALDVEVFDCVRDIIALDPSPADIYKQVKARIISTYALSDETKLRKLLSGQVGTDGKPSLILSRLRGLNNGRVDDSIIKSIFLDQLPRETSSILISTGITDLYKLAEIADRMAENTLGGVAYASAVNKGNSSPPAKTEIQQLIERIEKIEKLEKSRNSRSRSNSRRRRTSTSPNRAITPALCPAHTKYPDNPTSCRTWCSKYETWNSTKN</sequence>
<dbReference type="OrthoDB" id="7549324at2759"/>
<dbReference type="Proteomes" id="UP000504618">
    <property type="component" value="Unplaced"/>
</dbReference>
<proteinExistence type="predicted"/>
<evidence type="ECO:0000313" key="4">
    <source>
        <dbReference type="Proteomes" id="UP000504618"/>
    </source>
</evidence>
<evidence type="ECO:0000259" key="3">
    <source>
        <dbReference type="Pfam" id="PF23055"/>
    </source>
</evidence>
<dbReference type="PANTHER" id="PTHR33327:SF3">
    <property type="entry name" value="RNA-DIRECTED DNA POLYMERASE"/>
    <property type="match status" value="1"/>
</dbReference>
<name>A0A6J1Q743_9HYME</name>
<gene>
    <name evidence="5" type="primary">LOC112458054</name>
</gene>
<feature type="compositionally biased region" description="Basic residues" evidence="2">
    <location>
        <begin position="270"/>
        <end position="282"/>
    </location>
</feature>
<dbReference type="GeneID" id="112458054"/>
<dbReference type="InterPro" id="IPR055469">
    <property type="entry name" value="DUF7041"/>
</dbReference>
<evidence type="ECO:0000256" key="2">
    <source>
        <dbReference type="SAM" id="MobiDB-lite"/>
    </source>
</evidence>
<dbReference type="PANTHER" id="PTHR33327">
    <property type="entry name" value="ENDONUCLEASE"/>
    <property type="match status" value="1"/>
</dbReference>
<dbReference type="Pfam" id="PF23055">
    <property type="entry name" value="DUF7041"/>
    <property type="match status" value="1"/>
</dbReference>
<feature type="coiled-coil region" evidence="1">
    <location>
        <begin position="6"/>
        <end position="47"/>
    </location>
</feature>
<reference evidence="5" key="1">
    <citation type="submission" date="2025-08" db="UniProtKB">
        <authorList>
            <consortium name="RefSeq"/>
        </authorList>
    </citation>
    <scope>IDENTIFICATION</scope>
    <source>
        <tissue evidence="5">Whole body</tissue>
    </source>
</reference>
<accession>A0A6J1Q743</accession>
<keyword evidence="4" id="KW-1185">Reference proteome</keyword>
<dbReference type="AlphaFoldDB" id="A0A6J1Q743"/>
<protein>
    <submittedName>
        <fullName evidence="5">Uncharacterized protein LOC112458054</fullName>
    </submittedName>
</protein>
<feature type="domain" description="DUF7041" evidence="3">
    <location>
        <begin position="78"/>
        <end position="161"/>
    </location>
</feature>
<evidence type="ECO:0000313" key="5">
    <source>
        <dbReference type="RefSeq" id="XP_024877231.1"/>
    </source>
</evidence>
<keyword evidence="1" id="KW-0175">Coiled coil</keyword>
<organism evidence="4 5">
    <name type="scientific">Temnothorax curvispinosus</name>
    <dbReference type="NCBI Taxonomy" id="300111"/>
    <lineage>
        <taxon>Eukaryota</taxon>
        <taxon>Metazoa</taxon>
        <taxon>Ecdysozoa</taxon>
        <taxon>Arthropoda</taxon>
        <taxon>Hexapoda</taxon>
        <taxon>Insecta</taxon>
        <taxon>Pterygota</taxon>
        <taxon>Neoptera</taxon>
        <taxon>Endopterygota</taxon>
        <taxon>Hymenoptera</taxon>
        <taxon>Apocrita</taxon>
        <taxon>Aculeata</taxon>
        <taxon>Formicoidea</taxon>
        <taxon>Formicidae</taxon>
        <taxon>Myrmicinae</taxon>
        <taxon>Temnothorax</taxon>
    </lineage>
</organism>
<dbReference type="RefSeq" id="XP_024877231.1">
    <property type="nucleotide sequence ID" value="XM_025021463.1"/>
</dbReference>
<evidence type="ECO:0000256" key="1">
    <source>
        <dbReference type="SAM" id="Coils"/>
    </source>
</evidence>